<dbReference type="EMBL" id="CAUJNA010001184">
    <property type="protein sequence ID" value="CAJ1385037.1"/>
    <property type="molecule type" value="Genomic_DNA"/>
</dbReference>
<dbReference type="Proteomes" id="UP001178507">
    <property type="component" value="Unassembled WGS sequence"/>
</dbReference>
<evidence type="ECO:0000313" key="2">
    <source>
        <dbReference type="EMBL" id="CAJ1385037.1"/>
    </source>
</evidence>
<gene>
    <name evidence="2" type="ORF">EVOR1521_LOCUS11731</name>
</gene>
<feature type="region of interest" description="Disordered" evidence="1">
    <location>
        <begin position="306"/>
        <end position="325"/>
    </location>
</feature>
<evidence type="ECO:0000313" key="3">
    <source>
        <dbReference type="Proteomes" id="UP001178507"/>
    </source>
</evidence>
<sequence>MWTECGNDPTALLRVSTGGGRDFILPASCLDELPPNASASGVREALQKHAIASLPGHGLNYLERCGGMDKLPVCVAGGAGVDLDETVKSCKQHGLRPERLCSAAGWKFWDASNEKTPFVPAQSVTLSEQGKTVPYLRPRTWLSEEGRTKLGIKAGARRSTAALEGPRQAEKVDLITDAAAAESKAETAKAGILKQIDFIVTESFGPVDPLDLSAALAPNASLRSSLQVLSLLPSGEPPELSLLHEELASSIACVVQEFPGGVVPPDRRATPSQSTGTIRAKAVRIRGVPESAYPFIKGGATALADANQGSLRNDRQMEDLSGVEE</sequence>
<organism evidence="2 3">
    <name type="scientific">Effrenium voratum</name>
    <dbReference type="NCBI Taxonomy" id="2562239"/>
    <lineage>
        <taxon>Eukaryota</taxon>
        <taxon>Sar</taxon>
        <taxon>Alveolata</taxon>
        <taxon>Dinophyceae</taxon>
        <taxon>Suessiales</taxon>
        <taxon>Symbiodiniaceae</taxon>
        <taxon>Effrenium</taxon>
    </lineage>
</organism>
<reference evidence="2" key="1">
    <citation type="submission" date="2023-08" db="EMBL/GenBank/DDBJ databases">
        <authorList>
            <person name="Chen Y."/>
            <person name="Shah S."/>
            <person name="Dougan E. K."/>
            <person name="Thang M."/>
            <person name="Chan C."/>
        </authorList>
    </citation>
    <scope>NUCLEOTIDE SEQUENCE</scope>
</reference>
<evidence type="ECO:0000256" key="1">
    <source>
        <dbReference type="SAM" id="MobiDB-lite"/>
    </source>
</evidence>
<accession>A0AA36MV79</accession>
<proteinExistence type="predicted"/>
<comment type="caution">
    <text evidence="2">The sequence shown here is derived from an EMBL/GenBank/DDBJ whole genome shotgun (WGS) entry which is preliminary data.</text>
</comment>
<dbReference type="AlphaFoldDB" id="A0AA36MV79"/>
<name>A0AA36MV79_9DINO</name>
<protein>
    <submittedName>
        <fullName evidence="2">Uncharacterized protein</fullName>
    </submittedName>
</protein>
<keyword evidence="3" id="KW-1185">Reference proteome</keyword>